<dbReference type="AlphaFoldDB" id="A0A4Y6PXD1"/>
<keyword evidence="4" id="KW-1185">Reference proteome</keyword>
<accession>A0A5B8Y8U7</accession>
<proteinExistence type="predicted"/>
<dbReference type="Proteomes" id="UP000315995">
    <property type="component" value="Chromosome"/>
</dbReference>
<feature type="domain" description="PilZ" evidence="2">
    <location>
        <begin position="42"/>
        <end position="145"/>
    </location>
</feature>
<evidence type="ECO:0000313" key="4">
    <source>
        <dbReference type="Proteomes" id="UP000315995"/>
    </source>
</evidence>
<dbReference type="EMBL" id="CP041186">
    <property type="protein sequence ID" value="QDG52988.1"/>
    <property type="molecule type" value="Genomic_DNA"/>
</dbReference>
<dbReference type="Gene3D" id="2.40.10.220">
    <property type="entry name" value="predicted glycosyltransferase like domains"/>
    <property type="match status" value="1"/>
</dbReference>
<dbReference type="Pfam" id="PF07238">
    <property type="entry name" value="PilZ"/>
    <property type="match status" value="1"/>
</dbReference>
<feature type="region of interest" description="Disordered" evidence="1">
    <location>
        <begin position="1"/>
        <end position="43"/>
    </location>
</feature>
<gene>
    <name evidence="3" type="ORF">FIV42_20230</name>
</gene>
<reference evidence="3 4" key="1">
    <citation type="submission" date="2019-06" db="EMBL/GenBank/DDBJ databases">
        <title>Persicimonas caeni gen. nov., sp. nov., a predatory bacterium isolated from solar saltern.</title>
        <authorList>
            <person name="Wang S."/>
        </authorList>
    </citation>
    <scope>NUCLEOTIDE SEQUENCE [LARGE SCALE GENOMIC DNA]</scope>
    <source>
        <strain evidence="3 4">YN101</strain>
    </source>
</reference>
<dbReference type="GO" id="GO:0035438">
    <property type="term" value="F:cyclic-di-GMP binding"/>
    <property type="evidence" value="ECO:0007669"/>
    <property type="project" value="InterPro"/>
</dbReference>
<feature type="compositionally biased region" description="Basic and acidic residues" evidence="1">
    <location>
        <begin position="1"/>
        <end position="15"/>
    </location>
</feature>
<dbReference type="OrthoDB" id="5516460at2"/>
<dbReference type="SUPFAM" id="SSF141371">
    <property type="entry name" value="PilZ domain-like"/>
    <property type="match status" value="1"/>
</dbReference>
<accession>A0A4Y6PXD1</accession>
<evidence type="ECO:0000313" key="3">
    <source>
        <dbReference type="EMBL" id="QDG52988.1"/>
    </source>
</evidence>
<dbReference type="RefSeq" id="WP_141199449.1">
    <property type="nucleotide sequence ID" value="NZ_CP041186.1"/>
</dbReference>
<organism evidence="3 4">
    <name type="scientific">Persicimonas caeni</name>
    <dbReference type="NCBI Taxonomy" id="2292766"/>
    <lineage>
        <taxon>Bacteria</taxon>
        <taxon>Deltaproteobacteria</taxon>
        <taxon>Bradymonadales</taxon>
        <taxon>Bradymonadaceae</taxon>
        <taxon>Persicimonas</taxon>
    </lineage>
</organism>
<dbReference type="InterPro" id="IPR009875">
    <property type="entry name" value="PilZ_domain"/>
</dbReference>
<evidence type="ECO:0000256" key="1">
    <source>
        <dbReference type="SAM" id="MobiDB-lite"/>
    </source>
</evidence>
<name>A0A4Y6PXD1_PERCE</name>
<protein>
    <recommendedName>
        <fullName evidence="2">PilZ domain-containing protein</fullName>
    </recommendedName>
</protein>
<sequence>MSDQEKPAEPRDDRVTLPASRTPDALESYSPQILLRQKADDDRRGSERRAYYVGVHIATDAEATFGLSGNISAGGIFVVAEDPPPLGSRVELDFLLENTDTSLVVEGEVRWVRGQWDRQEGHPPGFGVEFDALNPIQREVLDEMLDKLDISSEEDEA</sequence>
<evidence type="ECO:0000259" key="2">
    <source>
        <dbReference type="Pfam" id="PF07238"/>
    </source>
</evidence>